<feature type="transmembrane region" description="Helical" evidence="9">
    <location>
        <begin position="436"/>
        <end position="456"/>
    </location>
</feature>
<comment type="subcellular location">
    <subcellularLocation>
        <location evidence="1">Golgi apparatus membrane</location>
        <topology evidence="1">Multi-pass membrane protein</topology>
    </subcellularLocation>
</comment>
<organism evidence="10">
    <name type="scientific">marine metagenome</name>
    <dbReference type="NCBI Taxonomy" id="408172"/>
    <lineage>
        <taxon>unclassified sequences</taxon>
        <taxon>metagenomes</taxon>
        <taxon>ecological metagenomes</taxon>
    </lineage>
</organism>
<dbReference type="GO" id="GO:0000139">
    <property type="term" value="C:Golgi membrane"/>
    <property type="evidence" value="ECO:0007669"/>
    <property type="project" value="UniProtKB-SubCell"/>
</dbReference>
<dbReference type="InterPro" id="IPR029044">
    <property type="entry name" value="Nucleotide-diphossugar_trans"/>
</dbReference>
<dbReference type="FunFam" id="3.90.550.10:FF:000057">
    <property type="entry name" value="Glycosyltransferase-like protein, family 2"/>
    <property type="match status" value="1"/>
</dbReference>
<evidence type="ECO:0000256" key="5">
    <source>
        <dbReference type="ARBA" id="ARBA00022989"/>
    </source>
</evidence>
<dbReference type="Pfam" id="PF13641">
    <property type="entry name" value="Glyco_tranf_2_3"/>
    <property type="match status" value="1"/>
</dbReference>
<accession>A0A382EQ57</accession>
<dbReference type="GO" id="GO:0071555">
    <property type="term" value="P:cell wall organization"/>
    <property type="evidence" value="ECO:0007669"/>
    <property type="project" value="UniProtKB-KW"/>
</dbReference>
<dbReference type="EMBL" id="UINC01045576">
    <property type="protein sequence ID" value="SVB52499.1"/>
    <property type="molecule type" value="Genomic_DNA"/>
</dbReference>
<keyword evidence="3" id="KW-0808">Transferase</keyword>
<name>A0A382EQ57_9ZZZZ</name>
<feature type="transmembrane region" description="Helical" evidence="9">
    <location>
        <begin position="12"/>
        <end position="34"/>
    </location>
</feature>
<proteinExistence type="predicted"/>
<evidence type="ECO:0000256" key="2">
    <source>
        <dbReference type="ARBA" id="ARBA00022676"/>
    </source>
</evidence>
<evidence type="ECO:0008006" key="11">
    <source>
        <dbReference type="Google" id="ProtNLM"/>
    </source>
</evidence>
<dbReference type="AlphaFoldDB" id="A0A382EQ57"/>
<feature type="transmembrane region" description="Helical" evidence="9">
    <location>
        <begin position="315"/>
        <end position="334"/>
    </location>
</feature>
<dbReference type="PANTHER" id="PTHR32044:SF80">
    <property type="entry name" value="XYLOGLUCAN GLYCOSYLTRANSFERASE 2-RELATED"/>
    <property type="match status" value="1"/>
</dbReference>
<dbReference type="PANTHER" id="PTHR32044">
    <property type="entry name" value="GLUCOMANNAN 4-BETA-MANNOSYLTRANSFERASE 9"/>
    <property type="match status" value="1"/>
</dbReference>
<dbReference type="Gene3D" id="3.90.550.10">
    <property type="entry name" value="Spore Coat Polysaccharide Biosynthesis Protein SpsA, Chain A"/>
    <property type="match status" value="1"/>
</dbReference>
<feature type="transmembrane region" description="Helical" evidence="9">
    <location>
        <begin position="340"/>
        <end position="364"/>
    </location>
</feature>
<gene>
    <name evidence="10" type="ORF">METZ01_LOCUS205353</name>
</gene>
<evidence type="ECO:0000256" key="7">
    <source>
        <dbReference type="ARBA" id="ARBA00023136"/>
    </source>
</evidence>
<evidence type="ECO:0000313" key="10">
    <source>
        <dbReference type="EMBL" id="SVB52499.1"/>
    </source>
</evidence>
<evidence type="ECO:0000256" key="1">
    <source>
        <dbReference type="ARBA" id="ARBA00004653"/>
    </source>
</evidence>
<evidence type="ECO:0000256" key="3">
    <source>
        <dbReference type="ARBA" id="ARBA00022679"/>
    </source>
</evidence>
<protein>
    <recommendedName>
        <fullName evidence="11">Glycosyltransferase 2-like domain-containing protein</fullName>
    </recommendedName>
</protein>
<dbReference type="CDD" id="cd06437">
    <property type="entry name" value="CESA_CaSu_A2"/>
    <property type="match status" value="1"/>
</dbReference>
<keyword evidence="6" id="KW-0333">Golgi apparatus</keyword>
<keyword evidence="8" id="KW-0961">Cell wall biogenesis/degradation</keyword>
<feature type="non-terminal residue" evidence="10">
    <location>
        <position position="472"/>
    </location>
</feature>
<reference evidence="10" key="1">
    <citation type="submission" date="2018-05" db="EMBL/GenBank/DDBJ databases">
        <authorList>
            <person name="Lanie J.A."/>
            <person name="Ng W.-L."/>
            <person name="Kazmierczak K.M."/>
            <person name="Andrzejewski T.M."/>
            <person name="Davidsen T.M."/>
            <person name="Wayne K.J."/>
            <person name="Tettelin H."/>
            <person name="Glass J.I."/>
            <person name="Rusch D."/>
            <person name="Podicherti R."/>
            <person name="Tsui H.-C.T."/>
            <person name="Winkler M.E."/>
        </authorList>
    </citation>
    <scope>NUCLEOTIDE SEQUENCE</scope>
</reference>
<evidence type="ECO:0000256" key="8">
    <source>
        <dbReference type="ARBA" id="ARBA00023316"/>
    </source>
</evidence>
<evidence type="ECO:0000256" key="9">
    <source>
        <dbReference type="SAM" id="Phobius"/>
    </source>
</evidence>
<keyword evidence="2" id="KW-0328">Glycosyltransferase</keyword>
<keyword evidence="4 9" id="KW-0812">Transmembrane</keyword>
<sequence>MSFLSITSLVLYFSVLILLAVYGAHRFLMVYLYYKYKRRRSAPKAESTLDTWPVVTIQLPVYNEQYVVERLIATVCKISYPSDRLEIQVLDDSTDETTAIANAAVERHRSEGVDIQYIHRTERKGFKAGALEEGLEKARGEFIAIFDADFIPPEDILKRTIPGFADGTTAMIQTRWDHLNRRYSLLTQVQAIMLDGHFVMEHGARHRSGRFFNFNGTAGVWRRSSIDAAGGWQHDTLTEDLDLSYRAQLMGQQFLFLEDVVSPAELPVEINAFKSQQHRWAKGSIQTARKLLPTVLRSELPFRVKLEATFHLTNNIAYLLMLMLSVLMFPSIVIRVREGWISSFWIDLPFLLAATVSISTFYICSQREVSPQHWLGRIKYLPFLMSIGIGICVNNSKAVLEALPGYWTEFQRTPKFGITDRRGRWQLMNYHSTRTWLPALELLLAFHFGLLIYYTAVNKIFSSIPFLLLFFA</sequence>
<keyword evidence="7 9" id="KW-0472">Membrane</keyword>
<dbReference type="GO" id="GO:0016757">
    <property type="term" value="F:glycosyltransferase activity"/>
    <property type="evidence" value="ECO:0007669"/>
    <property type="project" value="UniProtKB-KW"/>
</dbReference>
<evidence type="ECO:0000256" key="6">
    <source>
        <dbReference type="ARBA" id="ARBA00023034"/>
    </source>
</evidence>
<keyword evidence="5 9" id="KW-1133">Transmembrane helix</keyword>
<dbReference type="SUPFAM" id="SSF53448">
    <property type="entry name" value="Nucleotide-diphospho-sugar transferases"/>
    <property type="match status" value="1"/>
</dbReference>
<evidence type="ECO:0000256" key="4">
    <source>
        <dbReference type="ARBA" id="ARBA00022692"/>
    </source>
</evidence>